<dbReference type="Gene3D" id="3.40.50.300">
    <property type="entry name" value="P-loop containing nucleotide triphosphate hydrolases"/>
    <property type="match status" value="2"/>
</dbReference>
<comment type="subunit">
    <text evidence="14">Monomer and homodimer. Part of the essential Sec protein translocation apparatus which comprises SecA, SecYEG and auxiliary proteins SecDF. Other proteins may also be involved.</text>
</comment>
<keyword evidence="11 14" id="KW-1278">Translocase</keyword>
<keyword evidence="5 14" id="KW-0963">Cytoplasm</keyword>
<dbReference type="GO" id="GO:0008564">
    <property type="term" value="F:protein-exporting ATPase activity"/>
    <property type="evidence" value="ECO:0007669"/>
    <property type="project" value="UniProtKB-EC"/>
</dbReference>
<gene>
    <name evidence="14" type="primary">secA</name>
    <name evidence="20" type="ORF">DB32_005313</name>
</gene>
<evidence type="ECO:0000256" key="15">
    <source>
        <dbReference type="RuleBase" id="RU003874"/>
    </source>
</evidence>
<protein>
    <recommendedName>
        <fullName evidence="14 15">Protein translocase subunit SecA</fullName>
        <ecNumber evidence="14">7.4.2.8</ecNumber>
    </recommendedName>
</protein>
<dbReference type="GO" id="GO:0017038">
    <property type="term" value="P:protein import"/>
    <property type="evidence" value="ECO:0007669"/>
    <property type="project" value="InterPro"/>
</dbReference>
<dbReference type="GO" id="GO:0046872">
    <property type="term" value="F:metal ion binding"/>
    <property type="evidence" value="ECO:0007669"/>
    <property type="project" value="UniProtKB-KW"/>
</dbReference>
<evidence type="ECO:0000256" key="2">
    <source>
        <dbReference type="ARBA" id="ARBA00007650"/>
    </source>
</evidence>
<comment type="cofactor">
    <cofactor evidence="1">
        <name>Zn(2+)</name>
        <dbReference type="ChEBI" id="CHEBI:29105"/>
    </cofactor>
</comment>
<dbReference type="PRINTS" id="PR00906">
    <property type="entry name" value="SECA"/>
</dbReference>
<accession>A0A0F6SG67</accession>
<feature type="compositionally biased region" description="Pro residues" evidence="16">
    <location>
        <begin position="727"/>
        <end position="740"/>
    </location>
</feature>
<dbReference type="CDD" id="cd18803">
    <property type="entry name" value="SF2_C_secA"/>
    <property type="match status" value="1"/>
</dbReference>
<keyword evidence="4 14" id="KW-1003">Cell membrane</keyword>
<dbReference type="GO" id="GO:0006605">
    <property type="term" value="P:protein targeting"/>
    <property type="evidence" value="ECO:0007669"/>
    <property type="project" value="UniProtKB-UniRule"/>
</dbReference>
<comment type="catalytic activity">
    <reaction evidence="14">
        <text>ATP + H2O + cellular proteinSide 1 = ADP + phosphate + cellular proteinSide 2.</text>
        <dbReference type="EC" id="7.4.2.8"/>
    </reaction>
</comment>
<dbReference type="InterPro" id="IPR020937">
    <property type="entry name" value="SecA_CS"/>
</dbReference>
<dbReference type="InterPro" id="IPR001650">
    <property type="entry name" value="Helicase_C-like"/>
</dbReference>
<dbReference type="RefSeq" id="WP_053235337.1">
    <property type="nucleotide sequence ID" value="NZ_CP011125.1"/>
</dbReference>
<evidence type="ECO:0000256" key="4">
    <source>
        <dbReference type="ARBA" id="ARBA00022475"/>
    </source>
</evidence>
<dbReference type="Pfam" id="PF07516">
    <property type="entry name" value="SecA_SW"/>
    <property type="match status" value="2"/>
</dbReference>
<keyword evidence="9 14" id="KW-0067">ATP-binding</keyword>
<dbReference type="SUPFAM" id="SSF81886">
    <property type="entry name" value="Helical scaffold and wing domains of SecA"/>
    <property type="match status" value="2"/>
</dbReference>
<keyword evidence="21" id="KW-1185">Reference proteome</keyword>
<feature type="domain" description="Helicase ATP-binding" evidence="17">
    <location>
        <begin position="89"/>
        <end position="247"/>
    </location>
</feature>
<dbReference type="Proteomes" id="UP000034883">
    <property type="component" value="Chromosome"/>
</dbReference>
<dbReference type="PANTHER" id="PTHR30612">
    <property type="entry name" value="SECA INNER MEMBRANE COMPONENT OF SEC PROTEIN SECRETION SYSTEM"/>
    <property type="match status" value="1"/>
</dbReference>
<dbReference type="PROSITE" id="PS01312">
    <property type="entry name" value="SECA"/>
    <property type="match status" value="1"/>
</dbReference>
<dbReference type="Pfam" id="PF07517">
    <property type="entry name" value="SecA_DEAD"/>
    <property type="match status" value="1"/>
</dbReference>
<dbReference type="GO" id="GO:0043952">
    <property type="term" value="P:protein transport by the Sec complex"/>
    <property type="evidence" value="ECO:0007669"/>
    <property type="project" value="TreeGrafter"/>
</dbReference>
<evidence type="ECO:0000256" key="11">
    <source>
        <dbReference type="ARBA" id="ARBA00022967"/>
    </source>
</evidence>
<dbReference type="SUPFAM" id="SSF81767">
    <property type="entry name" value="Pre-protein crosslinking domain of SecA"/>
    <property type="match status" value="1"/>
</dbReference>
<evidence type="ECO:0000259" key="19">
    <source>
        <dbReference type="PROSITE" id="PS51196"/>
    </source>
</evidence>
<keyword evidence="13 14" id="KW-0472">Membrane</keyword>
<dbReference type="KEGG" id="samy:DB32_005313"/>
<evidence type="ECO:0000259" key="17">
    <source>
        <dbReference type="PROSITE" id="PS51192"/>
    </source>
</evidence>
<feature type="domain" description="SecA family profile" evidence="19">
    <location>
        <begin position="3"/>
        <end position="628"/>
    </location>
</feature>
<dbReference type="InterPro" id="IPR044722">
    <property type="entry name" value="SecA_SF2_C"/>
</dbReference>
<feature type="binding site" evidence="14">
    <location>
        <begin position="105"/>
        <end position="109"/>
    </location>
    <ligand>
        <name>ATP</name>
        <dbReference type="ChEBI" id="CHEBI:30616"/>
    </ligand>
</feature>
<dbReference type="Pfam" id="PF02810">
    <property type="entry name" value="SEC-C"/>
    <property type="match status" value="1"/>
</dbReference>
<feature type="region of interest" description="Disordered" evidence="16">
    <location>
        <begin position="1102"/>
        <end position="1125"/>
    </location>
</feature>
<dbReference type="NCBIfam" id="TIGR00963">
    <property type="entry name" value="secA"/>
    <property type="match status" value="1"/>
</dbReference>
<evidence type="ECO:0000256" key="6">
    <source>
        <dbReference type="ARBA" id="ARBA00022723"/>
    </source>
</evidence>
<evidence type="ECO:0000313" key="21">
    <source>
        <dbReference type="Proteomes" id="UP000034883"/>
    </source>
</evidence>
<dbReference type="GO" id="GO:0065002">
    <property type="term" value="P:intracellular protein transmembrane transport"/>
    <property type="evidence" value="ECO:0007669"/>
    <property type="project" value="UniProtKB-UniRule"/>
</dbReference>
<dbReference type="OrthoDB" id="9805579at2"/>
<dbReference type="InterPro" id="IPR036266">
    <property type="entry name" value="SecA_Wing/Scaffold_sf"/>
</dbReference>
<evidence type="ECO:0000256" key="13">
    <source>
        <dbReference type="ARBA" id="ARBA00023136"/>
    </source>
</evidence>
<dbReference type="InterPro" id="IPR000185">
    <property type="entry name" value="SecA"/>
</dbReference>
<feature type="binding site" evidence="14">
    <location>
        <position position="501"/>
    </location>
    <ligand>
        <name>ATP</name>
        <dbReference type="ChEBI" id="CHEBI:30616"/>
    </ligand>
</feature>
<dbReference type="InterPro" id="IPR036670">
    <property type="entry name" value="SecA_X-link_sf"/>
</dbReference>
<dbReference type="NCBIfam" id="NF009538">
    <property type="entry name" value="PRK12904.1"/>
    <property type="match status" value="1"/>
</dbReference>
<keyword evidence="8" id="KW-0862">Zinc</keyword>
<feature type="binding site" evidence="14">
    <location>
        <position position="87"/>
    </location>
    <ligand>
        <name>ATP</name>
        <dbReference type="ChEBI" id="CHEBI:30616"/>
    </ligand>
</feature>
<dbReference type="InterPro" id="IPR004027">
    <property type="entry name" value="SEC_C_motif"/>
</dbReference>
<dbReference type="InterPro" id="IPR011116">
    <property type="entry name" value="SecA_Wing/Scaffold"/>
</dbReference>
<keyword evidence="12 14" id="KW-0811">Translocation</keyword>
<dbReference type="Pfam" id="PF21090">
    <property type="entry name" value="P-loop_SecA"/>
    <property type="match status" value="1"/>
</dbReference>
<evidence type="ECO:0000313" key="20">
    <source>
        <dbReference type="EMBL" id="AKF08164.1"/>
    </source>
</evidence>
<evidence type="ECO:0000256" key="14">
    <source>
        <dbReference type="HAMAP-Rule" id="MF_01382"/>
    </source>
</evidence>
<evidence type="ECO:0000256" key="9">
    <source>
        <dbReference type="ARBA" id="ARBA00022840"/>
    </source>
</evidence>
<comment type="function">
    <text evidence="14">Part of the Sec protein translocase complex. Interacts with the SecYEG preprotein conducting channel. Has a central role in coupling the hydrolysis of ATP to the transfer of proteins into and across the cell membrane, serving as an ATP-driven molecular motor driving the stepwise translocation of polypeptide chains across the membrane.</text>
</comment>
<name>A0A0F6SG67_9BACT</name>
<dbReference type="FunFam" id="3.40.50.300:FF:000113">
    <property type="entry name" value="Preprotein translocase subunit SecA"/>
    <property type="match status" value="1"/>
</dbReference>
<dbReference type="PROSITE" id="PS51194">
    <property type="entry name" value="HELICASE_CTER"/>
    <property type="match status" value="1"/>
</dbReference>
<organism evidence="20 21">
    <name type="scientific">Sandaracinus amylolyticus</name>
    <dbReference type="NCBI Taxonomy" id="927083"/>
    <lineage>
        <taxon>Bacteria</taxon>
        <taxon>Pseudomonadati</taxon>
        <taxon>Myxococcota</taxon>
        <taxon>Polyangia</taxon>
        <taxon>Polyangiales</taxon>
        <taxon>Sandaracinaceae</taxon>
        <taxon>Sandaracinus</taxon>
    </lineage>
</organism>
<dbReference type="FunFam" id="3.40.50.300:FF:000334">
    <property type="entry name" value="Protein translocase subunit SecA"/>
    <property type="match status" value="1"/>
</dbReference>
<dbReference type="AlphaFoldDB" id="A0A0F6SG67"/>
<evidence type="ECO:0000256" key="16">
    <source>
        <dbReference type="SAM" id="MobiDB-lite"/>
    </source>
</evidence>
<keyword evidence="3 14" id="KW-0813">Transport</keyword>
<dbReference type="Gene3D" id="1.10.3060.10">
    <property type="entry name" value="Helical scaffold and wing domains of SecA"/>
    <property type="match status" value="2"/>
</dbReference>
<evidence type="ECO:0000259" key="18">
    <source>
        <dbReference type="PROSITE" id="PS51194"/>
    </source>
</evidence>
<dbReference type="PROSITE" id="PS51192">
    <property type="entry name" value="HELICASE_ATP_BIND_1"/>
    <property type="match status" value="1"/>
</dbReference>
<evidence type="ECO:0000256" key="7">
    <source>
        <dbReference type="ARBA" id="ARBA00022741"/>
    </source>
</evidence>
<dbReference type="EMBL" id="CP011125">
    <property type="protein sequence ID" value="AKF08164.1"/>
    <property type="molecule type" value="Genomic_DNA"/>
</dbReference>
<sequence>MLQDILKKLFGTNHERQIRKIQPRVAAINALEPEIKKLSDAQLKARTAELKQKLDNGATLDDVLFEAFATAREAGRRVLGMRHYDVQLIGGMVLHDGKIAEMKTGEGKTLVATLPCYLNALSGKGVHVVTVNDYLAKRDAEWMGRLYNWLGLSYGVVIPSQSDQAKKNAYRADITYGQNNEFGFDYLRDNMKFSIYDYAQRELNFAIVDEVDSILVDEARTPLIISGQGEVASDKYLRIARIMPRLRKDEHYVVDEKFHNATFTEEGIERAQQLLVEAGIMKSENLFDPVNLETLHILNKSLIAHTLYKRDQHYMVTADQKVVIVDEFTGRVLAGRRWSDGLHQAVEAKEGVPIQAENRTLATISFQNYFRLYKKIAGMTGTADTEAEEFHKIYKLDVTVIPTNKPIQRSDQDDLVFKTEREKFKAVYEDIVECHKAGQPVLVGTTSVEKSEALHRMLAKAEIPHNVLNAKQHEREAYVVAQAGRKGAITIATNMAGRGTDILLGGNPEMLAKYRVMDRANAEGNVELLQSRELFEAAVKEEQTRLEAECAQERKEVLAAGGLQIVGTERHESRRIDNQLRGRAGRQGDPGASRFYLSLEDDLMRIFAGERIQAMMTTLGMEEGVPIEHKWVTNAVANAQKKVEERNFDIRKNLLEYDDVMNQQRKSIYALRRQVLEGQYRTVPTEDEIKKGVKPEPIVKEIDEELRKRAKPTLERMVKVHGAKAIPPQPPARPQPPPRNATPEQLSAFNDVVRAYDVAAREWQESMRAWQETALAANVADLDEVRWQALERNIYDVFGCRVHIEKIAKKPKLVLETIEKEVGMSLSEQRERMLDLVDDIVGKLVERTCPPNKHAEDWDFDGLRKSYEETFGLKAGAVEKFHDVEDLAERLYKDGEAVLLKKEKEIGPENLLAAFRNFYLREIDRQWLDHLTNMDQLRDGIGLRGYGQRDPKKEYKKEGYDLFVGMTESIKAQVAFSMFRIQVMREEDVRRLEEQRRREVEAQQQRIMQQHIAAATTNAGPGTQPVASSSGIGAARGGARAAAAGVPAAAARGGRTIVPAQQAAAAAAPKVETVRRDKPKVGRNDPCYCGSGKKYKNCHMRTDQQSEPALDSVAPEAKSVDEAQG</sequence>
<dbReference type="SUPFAM" id="SSF52540">
    <property type="entry name" value="P-loop containing nucleoside triphosphate hydrolases"/>
    <property type="match status" value="2"/>
</dbReference>
<evidence type="ECO:0000256" key="8">
    <source>
        <dbReference type="ARBA" id="ARBA00022833"/>
    </source>
</evidence>
<keyword evidence="20" id="KW-0378">Hydrolase</keyword>
<dbReference type="HAMAP" id="MF_01382">
    <property type="entry name" value="SecA"/>
    <property type="match status" value="1"/>
</dbReference>
<dbReference type="CDD" id="cd17928">
    <property type="entry name" value="DEXDc_SecA"/>
    <property type="match status" value="1"/>
</dbReference>
<comment type="subcellular location">
    <subcellularLocation>
        <location evidence="14">Cell membrane</location>
        <topology evidence="14">Peripheral membrane protein</topology>
        <orientation evidence="14">Cytoplasmic side</orientation>
    </subcellularLocation>
    <subcellularLocation>
        <location evidence="14">Cytoplasm</location>
    </subcellularLocation>
    <text evidence="14">Distribution is 50-50.</text>
</comment>
<feature type="domain" description="Helicase C-terminal" evidence="18">
    <location>
        <begin position="411"/>
        <end position="633"/>
    </location>
</feature>
<dbReference type="Gene3D" id="3.90.1440.10">
    <property type="entry name" value="SecA, preprotein cross-linking domain"/>
    <property type="match status" value="1"/>
</dbReference>
<dbReference type="GO" id="GO:0005886">
    <property type="term" value="C:plasma membrane"/>
    <property type="evidence" value="ECO:0007669"/>
    <property type="project" value="UniProtKB-SubCell"/>
</dbReference>
<evidence type="ECO:0000256" key="1">
    <source>
        <dbReference type="ARBA" id="ARBA00001947"/>
    </source>
</evidence>
<dbReference type="GO" id="GO:0005829">
    <property type="term" value="C:cytosol"/>
    <property type="evidence" value="ECO:0007669"/>
    <property type="project" value="TreeGrafter"/>
</dbReference>
<evidence type="ECO:0000256" key="3">
    <source>
        <dbReference type="ARBA" id="ARBA00022448"/>
    </source>
</evidence>
<dbReference type="STRING" id="927083.DB32_005313"/>
<keyword evidence="10 14" id="KW-0653">Protein transport</keyword>
<dbReference type="PROSITE" id="PS51196">
    <property type="entry name" value="SECA_MOTOR_DEAD"/>
    <property type="match status" value="1"/>
</dbReference>
<dbReference type="PANTHER" id="PTHR30612:SF0">
    <property type="entry name" value="CHLOROPLAST PROTEIN-TRANSPORTING ATPASE"/>
    <property type="match status" value="1"/>
</dbReference>
<dbReference type="SMART" id="SM00957">
    <property type="entry name" value="SecA_DEAD"/>
    <property type="match status" value="1"/>
</dbReference>
<keyword evidence="20" id="KW-0347">Helicase</keyword>
<comment type="similarity">
    <text evidence="2 14 15">Belongs to the SecA family.</text>
</comment>
<proteinExistence type="inferred from homology"/>
<dbReference type="InterPro" id="IPR027417">
    <property type="entry name" value="P-loop_NTPase"/>
</dbReference>
<evidence type="ECO:0000256" key="5">
    <source>
        <dbReference type="ARBA" id="ARBA00022490"/>
    </source>
</evidence>
<dbReference type="EC" id="7.4.2.8" evidence="14"/>
<dbReference type="InterPro" id="IPR014018">
    <property type="entry name" value="SecA_motor_DEAD"/>
</dbReference>
<dbReference type="Pfam" id="PF01043">
    <property type="entry name" value="SecA_PP_bind"/>
    <property type="match status" value="1"/>
</dbReference>
<dbReference type="InterPro" id="IPR014001">
    <property type="entry name" value="Helicase_ATP-bd"/>
</dbReference>
<evidence type="ECO:0000256" key="12">
    <source>
        <dbReference type="ARBA" id="ARBA00023010"/>
    </source>
</evidence>
<dbReference type="SMART" id="SM00958">
    <property type="entry name" value="SecA_PP_bind"/>
    <property type="match status" value="1"/>
</dbReference>
<feature type="region of interest" description="Disordered" evidence="16">
    <location>
        <begin position="724"/>
        <end position="744"/>
    </location>
</feature>
<dbReference type="InterPro" id="IPR011115">
    <property type="entry name" value="SecA_DEAD"/>
</dbReference>
<keyword evidence="6" id="KW-0479">Metal-binding</keyword>
<dbReference type="GO" id="GO:0005524">
    <property type="term" value="F:ATP binding"/>
    <property type="evidence" value="ECO:0007669"/>
    <property type="project" value="UniProtKB-UniRule"/>
</dbReference>
<keyword evidence="7 14" id="KW-0547">Nucleotide-binding</keyword>
<dbReference type="GO" id="GO:0031522">
    <property type="term" value="C:cell envelope Sec protein transport complex"/>
    <property type="evidence" value="ECO:0007669"/>
    <property type="project" value="UniProtKB-ARBA"/>
</dbReference>
<evidence type="ECO:0000256" key="10">
    <source>
        <dbReference type="ARBA" id="ARBA00022927"/>
    </source>
</evidence>
<dbReference type="GO" id="GO:0004386">
    <property type="term" value="F:helicase activity"/>
    <property type="evidence" value="ECO:0007669"/>
    <property type="project" value="UniProtKB-KW"/>
</dbReference>
<dbReference type="InterPro" id="IPR011130">
    <property type="entry name" value="SecA_preprotein_X-link_dom"/>
</dbReference>
<reference evidence="20 21" key="1">
    <citation type="submission" date="2015-03" db="EMBL/GenBank/DDBJ databases">
        <title>Genome assembly of Sandaracinus amylolyticus DSM 53668.</title>
        <authorList>
            <person name="Sharma G."/>
            <person name="Subramanian S."/>
        </authorList>
    </citation>
    <scope>NUCLEOTIDE SEQUENCE [LARGE SCALE GENOMIC DNA]</scope>
    <source>
        <strain evidence="20 21">DSM 53668</strain>
    </source>
</reference>
<dbReference type="FunFam" id="3.90.1440.10:FF:000001">
    <property type="entry name" value="Preprotein translocase subunit SecA"/>
    <property type="match status" value="1"/>
</dbReference>